<organism evidence="1 2">
    <name type="scientific">Vibrio ziniensis</name>
    <dbReference type="NCBI Taxonomy" id="2711221"/>
    <lineage>
        <taxon>Bacteria</taxon>
        <taxon>Pseudomonadati</taxon>
        <taxon>Pseudomonadota</taxon>
        <taxon>Gammaproteobacteria</taxon>
        <taxon>Vibrionales</taxon>
        <taxon>Vibrionaceae</taxon>
        <taxon>Vibrio</taxon>
    </lineage>
</organism>
<reference evidence="1 2" key="1">
    <citation type="submission" date="2020-02" db="EMBL/GenBank/DDBJ databases">
        <title>A complete genome of a marine bacterium Vibrio sp. ZWAL4003 isolated from the mangrove sediment with the ability to degrade polysaccharides.</title>
        <authorList>
            <person name="Wu J."/>
            <person name="Qu W."/>
            <person name="Zeng R."/>
        </authorList>
    </citation>
    <scope>NUCLEOTIDE SEQUENCE [LARGE SCALE GENOMIC DNA]</scope>
    <source>
        <strain evidence="1 2">ZWAL4003</strain>
    </source>
</reference>
<dbReference type="Proteomes" id="UP000503003">
    <property type="component" value="Chromosome 2"/>
</dbReference>
<keyword evidence="2" id="KW-1185">Reference proteome</keyword>
<evidence type="ECO:0000313" key="1">
    <source>
        <dbReference type="EMBL" id="QIH44291.1"/>
    </source>
</evidence>
<sequence length="381" mass="44183">MPDFQPDNWHDSLHQMWQQLRQQGKKLVLRDFIDTGWPRRQLPLILSKLPNDVRASFKPTELDFHPGFANHPHIDMVPNNKKWLEYDLWGTGYGWSFLPCYLSDEIQQRINWAMSLEGEGIEAITTRVCWQWMPSRTTFDSINLINLIGLSLFHSGEENLNTQLETDWLKMSGVHFQSSIDKQLFFNSIRSSHSWFMSTPNILGRRLHYQSQIPQSLAHARQLMHMDTRSARWQLSFEPFLPADDKATGQKQRELVSLEKENASFIAHSELHRLIAMKPTVFDPHGYFEQALDAWKIANIYSEMFTAVSLSTTEAIWKEQYESTNGSTSNQQLKSQNELLILADKLDHFCQSRNAPTELTLPLLLSAERLADFAYSLTISP</sequence>
<evidence type="ECO:0000313" key="2">
    <source>
        <dbReference type="Proteomes" id="UP000503003"/>
    </source>
</evidence>
<dbReference type="RefSeq" id="WP_165313951.1">
    <property type="nucleotide sequence ID" value="NZ_CP049332.1"/>
</dbReference>
<name>A0A6G7CQ62_9VIBR</name>
<accession>A0A6G7CQ62</accession>
<dbReference type="AlphaFoldDB" id="A0A6G7CQ62"/>
<proteinExistence type="predicted"/>
<dbReference type="EMBL" id="CP049332">
    <property type="protein sequence ID" value="QIH44291.1"/>
    <property type="molecule type" value="Genomic_DNA"/>
</dbReference>
<dbReference type="KEGG" id="vzi:G5S32_20295"/>
<protein>
    <submittedName>
        <fullName evidence="1">Uncharacterized protein</fullName>
    </submittedName>
</protein>
<gene>
    <name evidence="1" type="ORF">G5S32_20295</name>
</gene>